<proteinExistence type="inferred from homology"/>
<dbReference type="InterPro" id="IPR027417">
    <property type="entry name" value="P-loop_NTPase"/>
</dbReference>
<name>A0A6J1HFQ2_CUCMO</name>
<dbReference type="GO" id="GO:0006950">
    <property type="term" value="P:response to stress"/>
    <property type="evidence" value="ECO:0007669"/>
    <property type="project" value="UniProtKB-ARBA"/>
</dbReference>
<dbReference type="PANTHER" id="PTHR23070">
    <property type="entry name" value="BCS1 AAA-TYPE ATPASE"/>
    <property type="match status" value="1"/>
</dbReference>
<evidence type="ECO:0000256" key="2">
    <source>
        <dbReference type="ARBA" id="ARBA00007448"/>
    </source>
</evidence>
<dbReference type="RefSeq" id="XP_022962753.1">
    <property type="nucleotide sequence ID" value="XM_023106985.1"/>
</dbReference>
<keyword evidence="3" id="KW-0378">Hydrolase</keyword>
<dbReference type="SUPFAM" id="SSF52540">
    <property type="entry name" value="P-loop containing nucleoside triphosphate hydrolases"/>
    <property type="match status" value="1"/>
</dbReference>
<evidence type="ECO:0000256" key="1">
    <source>
        <dbReference type="ARBA" id="ARBA00001946"/>
    </source>
</evidence>
<dbReference type="InterPro" id="IPR003959">
    <property type="entry name" value="ATPase_AAA_core"/>
</dbReference>
<dbReference type="Pfam" id="PF14363">
    <property type="entry name" value="AAA_assoc"/>
    <property type="match status" value="1"/>
</dbReference>
<dbReference type="Pfam" id="PF25568">
    <property type="entry name" value="AAA_lid_At3g28540"/>
    <property type="match status" value="1"/>
</dbReference>
<evidence type="ECO:0000313" key="9">
    <source>
        <dbReference type="Proteomes" id="UP000504609"/>
    </source>
</evidence>
<dbReference type="InterPro" id="IPR050747">
    <property type="entry name" value="Mitochondrial_chaperone_BCS1"/>
</dbReference>
<comment type="cofactor">
    <cofactor evidence="1">
        <name>Mg(2+)</name>
        <dbReference type="ChEBI" id="CHEBI:18420"/>
    </cofactor>
</comment>
<dbReference type="Proteomes" id="UP000504609">
    <property type="component" value="Unplaced"/>
</dbReference>
<comment type="catalytic activity">
    <reaction evidence="5">
        <text>ATP + H2O = ADP + phosphate + H(+)</text>
        <dbReference type="Rhea" id="RHEA:13065"/>
        <dbReference type="ChEBI" id="CHEBI:15377"/>
        <dbReference type="ChEBI" id="CHEBI:15378"/>
        <dbReference type="ChEBI" id="CHEBI:30616"/>
        <dbReference type="ChEBI" id="CHEBI:43474"/>
        <dbReference type="ChEBI" id="CHEBI:456216"/>
    </reaction>
</comment>
<sequence>MASDGSTAVSNLANAKAILTTVASFAATIVLARSVADDLFPSELREYLYDRARSIFGRFSSQLTMVIGEMDGFSPNQIYEAAHIYLATKIPPSTKILKVTKLEKEDNITTAMESHQEVIDTFNGVQFNWFFLCQENRRRDFDNPRSSYTTIDRSFQLCFHYKHKEMVLKSYLPHILLQAKELKQQFKTLKIFAADYPNVEYGSISEMWIPTNLDHPATFEKLAMDSEIKDFILNDLERFVKRKEFYRKVGKAWKRGYLLYGPPGTGKSSLIASMANYLKFDVYDLELTALESNSGLKKLLMGISNRSILVVEDIDCSIQFHDRMSETEEDDETSSPPRRKQVTLSGLLNFIDGLWSSCGDERIIIFTTNHKEKLDPALLRPGRMDVHVHMSYCSPCGFRVLASNYLGIENHKLFGEIEERISSTKVTPAEVAEQLLKNDDGDRALTELIEFLEAKKRENEESEAKLRQAELEAVEKEKKTEKKGEENGTVSPLSQTTTLSSDPSPA</sequence>
<evidence type="ECO:0000313" key="10">
    <source>
        <dbReference type="RefSeq" id="XP_022962753.1"/>
    </source>
</evidence>
<dbReference type="PROSITE" id="PS00674">
    <property type="entry name" value="AAA"/>
    <property type="match status" value="1"/>
</dbReference>
<dbReference type="SMART" id="SM00382">
    <property type="entry name" value="AAA"/>
    <property type="match status" value="1"/>
</dbReference>
<evidence type="ECO:0000256" key="6">
    <source>
        <dbReference type="RuleBase" id="RU003651"/>
    </source>
</evidence>
<evidence type="ECO:0000256" key="5">
    <source>
        <dbReference type="ARBA" id="ARBA00049360"/>
    </source>
</evidence>
<feature type="region of interest" description="Disordered" evidence="7">
    <location>
        <begin position="457"/>
        <end position="506"/>
    </location>
</feature>
<keyword evidence="6" id="KW-0067">ATP-binding</keyword>
<keyword evidence="4" id="KW-0460">Magnesium</keyword>
<reference evidence="10" key="1">
    <citation type="submission" date="2025-08" db="UniProtKB">
        <authorList>
            <consortium name="RefSeq"/>
        </authorList>
    </citation>
    <scope>IDENTIFICATION</scope>
    <source>
        <tissue evidence="10">Young leaves</tissue>
    </source>
</reference>
<dbReference type="InterPro" id="IPR025753">
    <property type="entry name" value="AAA_N_dom"/>
</dbReference>
<comment type="similarity">
    <text evidence="2">Belongs to the AAA ATPase family. BCS1 subfamily.</text>
</comment>
<accession>A0A6J1HFQ2</accession>
<keyword evidence="9" id="KW-1185">Reference proteome</keyword>
<gene>
    <name evidence="10" type="primary">LOC111463150</name>
</gene>
<dbReference type="GeneID" id="111463150"/>
<feature type="domain" description="AAA+ ATPase" evidence="8">
    <location>
        <begin position="253"/>
        <end position="394"/>
    </location>
</feature>
<keyword evidence="6" id="KW-0547">Nucleotide-binding</keyword>
<evidence type="ECO:0000259" key="8">
    <source>
        <dbReference type="SMART" id="SM00382"/>
    </source>
</evidence>
<dbReference type="InterPro" id="IPR003593">
    <property type="entry name" value="AAA+_ATPase"/>
</dbReference>
<dbReference type="CDD" id="cd19510">
    <property type="entry name" value="RecA-like_BCS1"/>
    <property type="match status" value="1"/>
</dbReference>
<evidence type="ECO:0000256" key="3">
    <source>
        <dbReference type="ARBA" id="ARBA00022801"/>
    </source>
</evidence>
<dbReference type="GO" id="GO:0016887">
    <property type="term" value="F:ATP hydrolysis activity"/>
    <property type="evidence" value="ECO:0007669"/>
    <property type="project" value="InterPro"/>
</dbReference>
<dbReference type="InterPro" id="IPR003960">
    <property type="entry name" value="ATPase_AAA_CS"/>
</dbReference>
<feature type="compositionally biased region" description="Basic and acidic residues" evidence="7">
    <location>
        <begin position="457"/>
        <end position="486"/>
    </location>
</feature>
<dbReference type="KEGG" id="cmos:111463150"/>
<dbReference type="AlphaFoldDB" id="A0A6J1HFQ2"/>
<organism evidence="9 10">
    <name type="scientific">Cucurbita moschata</name>
    <name type="common">Winter crookneck squash</name>
    <name type="synonym">Cucurbita pepo var. moschata</name>
    <dbReference type="NCBI Taxonomy" id="3662"/>
    <lineage>
        <taxon>Eukaryota</taxon>
        <taxon>Viridiplantae</taxon>
        <taxon>Streptophyta</taxon>
        <taxon>Embryophyta</taxon>
        <taxon>Tracheophyta</taxon>
        <taxon>Spermatophyta</taxon>
        <taxon>Magnoliopsida</taxon>
        <taxon>eudicotyledons</taxon>
        <taxon>Gunneridae</taxon>
        <taxon>Pentapetalae</taxon>
        <taxon>rosids</taxon>
        <taxon>fabids</taxon>
        <taxon>Cucurbitales</taxon>
        <taxon>Cucurbitaceae</taxon>
        <taxon>Cucurbiteae</taxon>
        <taxon>Cucurbita</taxon>
    </lineage>
</organism>
<dbReference type="InterPro" id="IPR058017">
    <property type="entry name" value="At3g28540-like_C"/>
</dbReference>
<evidence type="ECO:0000256" key="7">
    <source>
        <dbReference type="SAM" id="MobiDB-lite"/>
    </source>
</evidence>
<dbReference type="Pfam" id="PF00004">
    <property type="entry name" value="AAA"/>
    <property type="match status" value="1"/>
</dbReference>
<dbReference type="Gene3D" id="3.40.50.300">
    <property type="entry name" value="P-loop containing nucleotide triphosphate hydrolases"/>
    <property type="match status" value="1"/>
</dbReference>
<feature type="compositionally biased region" description="Polar residues" evidence="7">
    <location>
        <begin position="488"/>
        <end position="506"/>
    </location>
</feature>
<evidence type="ECO:0000256" key="4">
    <source>
        <dbReference type="ARBA" id="ARBA00022842"/>
    </source>
</evidence>
<dbReference type="GO" id="GO:0005524">
    <property type="term" value="F:ATP binding"/>
    <property type="evidence" value="ECO:0007669"/>
    <property type="project" value="UniProtKB-KW"/>
</dbReference>
<dbReference type="Gene3D" id="6.10.280.40">
    <property type="match status" value="1"/>
</dbReference>
<protein>
    <submittedName>
        <fullName evidence="10">AAA-ATPase At3g50940-like</fullName>
    </submittedName>
</protein>